<feature type="transmembrane region" description="Helical" evidence="1">
    <location>
        <begin position="21"/>
        <end position="43"/>
    </location>
</feature>
<evidence type="ECO:0000313" key="3">
    <source>
        <dbReference type="Proteomes" id="UP000612808"/>
    </source>
</evidence>
<dbReference type="EMBL" id="BOMB01000026">
    <property type="protein sequence ID" value="GID13760.1"/>
    <property type="molecule type" value="Genomic_DNA"/>
</dbReference>
<proteinExistence type="predicted"/>
<evidence type="ECO:0000313" key="2">
    <source>
        <dbReference type="EMBL" id="GID13760.1"/>
    </source>
</evidence>
<evidence type="ECO:0000256" key="1">
    <source>
        <dbReference type="SAM" id="Phobius"/>
    </source>
</evidence>
<keyword evidence="3" id="KW-1185">Reference proteome</keyword>
<gene>
    <name evidence="2" type="ORF">Aru02nite_46490</name>
</gene>
<name>A0A8J3NEB0_9ACTN</name>
<feature type="transmembrane region" description="Helical" evidence="1">
    <location>
        <begin position="127"/>
        <end position="145"/>
    </location>
</feature>
<dbReference type="AlphaFoldDB" id="A0A8J3NEB0"/>
<feature type="transmembrane region" description="Helical" evidence="1">
    <location>
        <begin position="220"/>
        <end position="239"/>
    </location>
</feature>
<keyword evidence="1" id="KW-0472">Membrane</keyword>
<feature type="transmembrane region" description="Helical" evidence="1">
    <location>
        <begin position="192"/>
        <end position="213"/>
    </location>
</feature>
<feature type="transmembrane region" description="Helical" evidence="1">
    <location>
        <begin position="251"/>
        <end position="270"/>
    </location>
</feature>
<keyword evidence="1" id="KW-0812">Transmembrane</keyword>
<dbReference type="Proteomes" id="UP000612808">
    <property type="component" value="Unassembled WGS sequence"/>
</dbReference>
<feature type="transmembrane region" description="Helical" evidence="1">
    <location>
        <begin position="152"/>
        <end position="172"/>
    </location>
</feature>
<feature type="transmembrane region" description="Helical" evidence="1">
    <location>
        <begin position="98"/>
        <end position="121"/>
    </location>
</feature>
<organism evidence="2 3">
    <name type="scientific">Actinocatenispora rupis</name>
    <dbReference type="NCBI Taxonomy" id="519421"/>
    <lineage>
        <taxon>Bacteria</taxon>
        <taxon>Bacillati</taxon>
        <taxon>Actinomycetota</taxon>
        <taxon>Actinomycetes</taxon>
        <taxon>Micromonosporales</taxon>
        <taxon>Micromonosporaceae</taxon>
        <taxon>Actinocatenispora</taxon>
    </lineage>
</organism>
<dbReference type="RefSeq" id="WP_203661070.1">
    <property type="nucleotide sequence ID" value="NZ_BAAAZM010000020.1"/>
</dbReference>
<reference evidence="2" key="1">
    <citation type="submission" date="2021-01" db="EMBL/GenBank/DDBJ databases">
        <title>Whole genome shotgun sequence of Actinocatenispora rupis NBRC 107355.</title>
        <authorList>
            <person name="Komaki H."/>
            <person name="Tamura T."/>
        </authorList>
    </citation>
    <scope>NUCLEOTIDE SEQUENCE</scope>
    <source>
        <strain evidence="2">NBRC 107355</strain>
    </source>
</reference>
<feature type="transmembrane region" description="Helical" evidence="1">
    <location>
        <begin position="55"/>
        <end position="77"/>
    </location>
</feature>
<keyword evidence="1" id="KW-1133">Transmembrane helix</keyword>
<sequence length="278" mass="27805">MGDEDEQDTGAASAGRRRPGAALVALAAGGVLGVVQTLVAQRFGLLSFEGGRTGWWVAQLVALSWLSAVSVALGALVPRRAGRTDPRWADPFTLGAAAFGGLLAVPLASSSAAWAAIYGGAVPTSQVVGHVLVGIVLGVAAGAAAQRYRPVAVGLVAGAVVAWVTAVVSVVVDAAPPVLGHPDLGLGATGRQVGALLVAAVFGIVLGGAWSSVRLDARAVAASVGPGLVAAAYLVGLPLTDADWPWSPVPTALLAVPCAALFAVVAGWFGDRLRRRHD</sequence>
<accession>A0A8J3NEB0</accession>
<protein>
    <submittedName>
        <fullName evidence="2">Uncharacterized protein</fullName>
    </submittedName>
</protein>
<comment type="caution">
    <text evidence="2">The sequence shown here is derived from an EMBL/GenBank/DDBJ whole genome shotgun (WGS) entry which is preliminary data.</text>
</comment>